<evidence type="ECO:0000256" key="1">
    <source>
        <dbReference type="ARBA" id="ARBA00004138"/>
    </source>
</evidence>
<evidence type="ECO:0000256" key="3">
    <source>
        <dbReference type="ARBA" id="ARBA00022490"/>
    </source>
</evidence>
<evidence type="ECO:0000256" key="5">
    <source>
        <dbReference type="ARBA" id="ARBA00023273"/>
    </source>
</evidence>
<dbReference type="GeneTree" id="ENSGT00940000153866"/>
<feature type="domain" description="Enkurin" evidence="6">
    <location>
        <begin position="162"/>
        <end position="254"/>
    </location>
</feature>
<comment type="subcellular location">
    <subcellularLocation>
        <location evidence="1">Cell projection</location>
        <location evidence="1">Cilium</location>
    </subcellularLocation>
    <subcellularLocation>
        <location evidence="2">Cytoplasm</location>
        <location evidence="2">Cytoskeleton</location>
    </subcellularLocation>
</comment>
<dbReference type="Proteomes" id="UP000694565">
    <property type="component" value="Unplaced"/>
</dbReference>
<dbReference type="GO" id="GO:0001669">
    <property type="term" value="C:acrosomal vesicle"/>
    <property type="evidence" value="ECO:0007669"/>
    <property type="project" value="TreeGrafter"/>
</dbReference>
<organism evidence="7 8">
    <name type="scientific">Cyclopterus lumpus</name>
    <name type="common">Lumpsucker</name>
    <dbReference type="NCBI Taxonomy" id="8103"/>
    <lineage>
        <taxon>Eukaryota</taxon>
        <taxon>Metazoa</taxon>
        <taxon>Chordata</taxon>
        <taxon>Craniata</taxon>
        <taxon>Vertebrata</taxon>
        <taxon>Euteleostomi</taxon>
        <taxon>Actinopterygii</taxon>
        <taxon>Neopterygii</taxon>
        <taxon>Teleostei</taxon>
        <taxon>Neoteleostei</taxon>
        <taxon>Acanthomorphata</taxon>
        <taxon>Eupercaria</taxon>
        <taxon>Perciformes</taxon>
        <taxon>Cottioidei</taxon>
        <taxon>Cottales</taxon>
        <taxon>Cyclopteridae</taxon>
        <taxon>Cyclopterus</taxon>
    </lineage>
</organism>
<keyword evidence="8" id="KW-1185">Reference proteome</keyword>
<evidence type="ECO:0000259" key="6">
    <source>
        <dbReference type="PROSITE" id="PS51665"/>
    </source>
</evidence>
<proteinExistence type="predicted"/>
<reference evidence="7" key="2">
    <citation type="submission" date="2025-09" db="UniProtKB">
        <authorList>
            <consortium name="Ensembl"/>
        </authorList>
    </citation>
    <scope>IDENTIFICATION</scope>
</reference>
<dbReference type="PROSITE" id="PS51665">
    <property type="entry name" value="ENKURIN"/>
    <property type="match status" value="1"/>
</dbReference>
<dbReference type="AlphaFoldDB" id="A0A8C3B2L9"/>
<dbReference type="GO" id="GO:0005516">
    <property type="term" value="F:calmodulin binding"/>
    <property type="evidence" value="ECO:0007669"/>
    <property type="project" value="TreeGrafter"/>
</dbReference>
<protein>
    <submittedName>
        <fullName evidence="7">Enkurin, TRPC channel interacting protein</fullName>
    </submittedName>
</protein>
<name>A0A8C3B2L9_CYCLU</name>
<accession>A0A8C3B2L9</accession>
<dbReference type="Pfam" id="PF13864">
    <property type="entry name" value="Enkurin"/>
    <property type="match status" value="1"/>
</dbReference>
<evidence type="ECO:0000256" key="4">
    <source>
        <dbReference type="ARBA" id="ARBA00023212"/>
    </source>
</evidence>
<dbReference type="PANTHER" id="PTHR21490">
    <property type="entry name" value="ENKURIN-RELATED"/>
    <property type="match status" value="1"/>
</dbReference>
<evidence type="ECO:0000313" key="7">
    <source>
        <dbReference type="Ensembl" id="ENSCLMP00005050229.1"/>
    </source>
</evidence>
<evidence type="ECO:0000313" key="8">
    <source>
        <dbReference type="Proteomes" id="UP000694565"/>
    </source>
</evidence>
<keyword evidence="4" id="KW-0206">Cytoskeleton</keyword>
<dbReference type="InterPro" id="IPR052102">
    <property type="entry name" value="Enkurin_domain-protein"/>
</dbReference>
<dbReference type="InterPro" id="IPR027012">
    <property type="entry name" value="Enkurin_dom"/>
</dbReference>
<keyword evidence="3" id="KW-0963">Cytoplasm</keyword>
<keyword evidence="5" id="KW-0966">Cell projection</keyword>
<dbReference type="GO" id="GO:0005879">
    <property type="term" value="C:axonemal microtubule"/>
    <property type="evidence" value="ECO:0007669"/>
    <property type="project" value="TreeGrafter"/>
</dbReference>
<sequence>MSGVVFPPESVHNFMIPKEEVHTQTSQRYMSKYRPTVVLENKSAKDAMRTMGPAKVEVPSPERYLKKHCKEDKLESSVVLTSHVRHACAVKKPAVPVKTDNPPMGLHTKRDFTRTATAVPMRPRPACVDARNGHKQLLENSGLVPEYIKKKQYGEVPEYLQQRNEEERRARERYHDCVTQQRQQGAMKLLSEEERRATLEGLKKSWDKLHRDYQSLSLVTDTLSKKARRCQLEVELNRLEDDINRFERFKTIYISSN</sequence>
<dbReference type="PANTHER" id="PTHR21490:SF0">
    <property type="entry name" value="ENKURIN"/>
    <property type="match status" value="1"/>
</dbReference>
<evidence type="ECO:0000256" key="2">
    <source>
        <dbReference type="ARBA" id="ARBA00004245"/>
    </source>
</evidence>
<dbReference type="Ensembl" id="ENSCLMT00005051886.1">
    <property type="protein sequence ID" value="ENSCLMP00005050229.1"/>
    <property type="gene ID" value="ENSCLMG00005022817.1"/>
</dbReference>
<gene>
    <name evidence="7" type="primary">enkur</name>
</gene>
<reference evidence="7" key="1">
    <citation type="submission" date="2025-08" db="UniProtKB">
        <authorList>
            <consortium name="Ensembl"/>
        </authorList>
    </citation>
    <scope>IDENTIFICATION</scope>
</reference>